<dbReference type="GO" id="GO:0009055">
    <property type="term" value="F:electron transfer activity"/>
    <property type="evidence" value="ECO:0007669"/>
    <property type="project" value="InterPro"/>
</dbReference>
<evidence type="ECO:0000256" key="5">
    <source>
        <dbReference type="SAM" id="SignalP"/>
    </source>
</evidence>
<dbReference type="InterPro" id="IPR009056">
    <property type="entry name" value="Cyt_c-like_dom"/>
</dbReference>
<accession>A0A7V8NVS8</accession>
<dbReference type="GO" id="GO:0020037">
    <property type="term" value="F:heme binding"/>
    <property type="evidence" value="ECO:0007669"/>
    <property type="project" value="InterPro"/>
</dbReference>
<dbReference type="EMBL" id="JACDQQ010002450">
    <property type="protein sequence ID" value="MBA0088332.1"/>
    <property type="molecule type" value="Genomic_DNA"/>
</dbReference>
<dbReference type="PROSITE" id="PS51257">
    <property type="entry name" value="PROKAR_LIPOPROTEIN"/>
    <property type="match status" value="1"/>
</dbReference>
<dbReference type="Pfam" id="PF13442">
    <property type="entry name" value="Cytochrome_CBB3"/>
    <property type="match status" value="1"/>
</dbReference>
<feature type="chain" id="PRO_5030840826" evidence="5">
    <location>
        <begin position="28"/>
        <end position="143"/>
    </location>
</feature>
<evidence type="ECO:0000256" key="1">
    <source>
        <dbReference type="ARBA" id="ARBA00022617"/>
    </source>
</evidence>
<keyword evidence="8" id="KW-1185">Reference proteome</keyword>
<reference evidence="7" key="1">
    <citation type="submission" date="2020-06" db="EMBL/GenBank/DDBJ databases">
        <title>Legume-microbial interactions unlock mineral nutrients during tropical forest succession.</title>
        <authorList>
            <person name="Epihov D.Z."/>
        </authorList>
    </citation>
    <scope>NUCLEOTIDE SEQUENCE [LARGE SCALE GENOMIC DNA]</scope>
    <source>
        <strain evidence="7">Pan2503</strain>
    </source>
</reference>
<proteinExistence type="predicted"/>
<evidence type="ECO:0000256" key="2">
    <source>
        <dbReference type="ARBA" id="ARBA00022723"/>
    </source>
</evidence>
<keyword evidence="1 4" id="KW-0349">Heme</keyword>
<keyword evidence="2 4" id="KW-0479">Metal-binding</keyword>
<dbReference type="InterPro" id="IPR036909">
    <property type="entry name" value="Cyt_c-like_dom_sf"/>
</dbReference>
<keyword evidence="5" id="KW-0732">Signal</keyword>
<dbReference type="SUPFAM" id="SSF46626">
    <property type="entry name" value="Cytochrome c"/>
    <property type="match status" value="1"/>
</dbReference>
<dbReference type="Proteomes" id="UP000567293">
    <property type="component" value="Unassembled WGS sequence"/>
</dbReference>
<evidence type="ECO:0000256" key="3">
    <source>
        <dbReference type="ARBA" id="ARBA00023004"/>
    </source>
</evidence>
<comment type="caution">
    <text evidence="7">The sequence shown here is derived from an EMBL/GenBank/DDBJ whole genome shotgun (WGS) entry which is preliminary data.</text>
</comment>
<evidence type="ECO:0000313" key="8">
    <source>
        <dbReference type="Proteomes" id="UP000567293"/>
    </source>
</evidence>
<organism evidence="7 8">
    <name type="scientific">Candidatus Acidiferrum panamense</name>
    <dbReference type="NCBI Taxonomy" id="2741543"/>
    <lineage>
        <taxon>Bacteria</taxon>
        <taxon>Pseudomonadati</taxon>
        <taxon>Acidobacteriota</taxon>
        <taxon>Terriglobia</taxon>
        <taxon>Candidatus Acidiferrales</taxon>
        <taxon>Candidatus Acidiferrum</taxon>
    </lineage>
</organism>
<evidence type="ECO:0000259" key="6">
    <source>
        <dbReference type="PROSITE" id="PS51007"/>
    </source>
</evidence>
<sequence>MSGMRGSLGVHALALAACIGLDVPVLAQDNSGLVAGKDAWARASCFDCHGSMAQGGSGGDYPVGPSLRNITFGKETMVGIVSCGIPGTPMPAWLKGAYTKVECYGMPLGSTPAGMTVPAILTADEIKALVDYVFATFVQAPRP</sequence>
<evidence type="ECO:0000256" key="4">
    <source>
        <dbReference type="PROSITE-ProRule" id="PRU00433"/>
    </source>
</evidence>
<dbReference type="PROSITE" id="PS51007">
    <property type="entry name" value="CYTC"/>
    <property type="match status" value="1"/>
</dbReference>
<dbReference type="GO" id="GO:0046872">
    <property type="term" value="F:metal ion binding"/>
    <property type="evidence" value="ECO:0007669"/>
    <property type="project" value="UniProtKB-KW"/>
</dbReference>
<protein>
    <submittedName>
        <fullName evidence="7">Cytochrome c</fullName>
    </submittedName>
</protein>
<evidence type="ECO:0000313" key="7">
    <source>
        <dbReference type="EMBL" id="MBA0088332.1"/>
    </source>
</evidence>
<feature type="signal peptide" evidence="5">
    <location>
        <begin position="1"/>
        <end position="27"/>
    </location>
</feature>
<feature type="domain" description="Cytochrome c" evidence="6">
    <location>
        <begin position="31"/>
        <end position="137"/>
    </location>
</feature>
<keyword evidence="3 4" id="KW-0408">Iron</keyword>
<gene>
    <name evidence="7" type="ORF">HRJ53_25385</name>
</gene>
<name>A0A7V8NVS8_9BACT</name>
<dbReference type="AlphaFoldDB" id="A0A7V8NVS8"/>
<dbReference type="Gene3D" id="1.10.760.10">
    <property type="entry name" value="Cytochrome c-like domain"/>
    <property type="match status" value="1"/>
</dbReference>